<protein>
    <submittedName>
        <fullName evidence="1">Uncharacterized protein</fullName>
    </submittedName>
</protein>
<comment type="caution">
    <text evidence="1">The sequence shown here is derived from an EMBL/GenBank/DDBJ whole genome shotgun (WGS) entry which is preliminary data.</text>
</comment>
<evidence type="ECO:0000313" key="1">
    <source>
        <dbReference type="EMBL" id="CAF4420232.1"/>
    </source>
</evidence>
<evidence type="ECO:0000313" key="2">
    <source>
        <dbReference type="Proteomes" id="UP000663866"/>
    </source>
</evidence>
<dbReference type="AlphaFoldDB" id="A0A820QJK6"/>
<reference evidence="1" key="1">
    <citation type="submission" date="2021-02" db="EMBL/GenBank/DDBJ databases">
        <authorList>
            <person name="Nowell W R."/>
        </authorList>
    </citation>
    <scope>NUCLEOTIDE SEQUENCE</scope>
</reference>
<feature type="non-terminal residue" evidence="1">
    <location>
        <position position="1"/>
    </location>
</feature>
<sequence>MMDVVQMLTVQKIELQQQSHAHVKLVMPTLVPKRTLSASIVAASTMEDAIRVLFARMTYQHIRCCARVKLVIVTLVQIATLCAK</sequence>
<dbReference type="EMBL" id="CAJOBG010042601">
    <property type="protein sequence ID" value="CAF4420232.1"/>
    <property type="molecule type" value="Genomic_DNA"/>
</dbReference>
<dbReference type="Proteomes" id="UP000663866">
    <property type="component" value="Unassembled WGS sequence"/>
</dbReference>
<proteinExistence type="predicted"/>
<name>A0A820QJK6_9BILA</name>
<keyword evidence="2" id="KW-1185">Reference proteome</keyword>
<accession>A0A820QJK6</accession>
<gene>
    <name evidence="1" type="ORF">OVN521_LOCUS36046</name>
</gene>
<organism evidence="1 2">
    <name type="scientific">Rotaria magnacalcarata</name>
    <dbReference type="NCBI Taxonomy" id="392030"/>
    <lineage>
        <taxon>Eukaryota</taxon>
        <taxon>Metazoa</taxon>
        <taxon>Spiralia</taxon>
        <taxon>Gnathifera</taxon>
        <taxon>Rotifera</taxon>
        <taxon>Eurotatoria</taxon>
        <taxon>Bdelloidea</taxon>
        <taxon>Philodinida</taxon>
        <taxon>Philodinidae</taxon>
        <taxon>Rotaria</taxon>
    </lineage>
</organism>